<dbReference type="InterPro" id="IPR029044">
    <property type="entry name" value="Nucleotide-diphossugar_trans"/>
</dbReference>
<dbReference type="Gene3D" id="3.90.550.10">
    <property type="entry name" value="Spore Coat Polysaccharide Biosynthesis Protein SpsA, Chain A"/>
    <property type="match status" value="1"/>
</dbReference>
<gene>
    <name evidence="4" type="ORF">ACFPM7_06220</name>
</gene>
<evidence type="ECO:0000256" key="2">
    <source>
        <dbReference type="ARBA" id="ARBA00022679"/>
    </source>
</evidence>
<proteinExistence type="predicted"/>
<dbReference type="Proteomes" id="UP001596157">
    <property type="component" value="Unassembled WGS sequence"/>
</dbReference>
<dbReference type="SUPFAM" id="SSF53448">
    <property type="entry name" value="Nucleotide-diphospho-sugar transferases"/>
    <property type="match status" value="1"/>
</dbReference>
<dbReference type="CDD" id="cd04194">
    <property type="entry name" value="GT8_A4GalT_like"/>
    <property type="match status" value="1"/>
</dbReference>
<dbReference type="PANTHER" id="PTHR13778:SF47">
    <property type="entry name" value="LIPOPOLYSACCHARIDE 1,3-GALACTOSYLTRANSFERASE"/>
    <property type="match status" value="1"/>
</dbReference>
<reference evidence="5" key="1">
    <citation type="journal article" date="2019" name="Int. J. Syst. Evol. Microbiol.">
        <title>The Global Catalogue of Microorganisms (GCM) 10K type strain sequencing project: providing services to taxonomists for standard genome sequencing and annotation.</title>
        <authorList>
            <consortium name="The Broad Institute Genomics Platform"/>
            <consortium name="The Broad Institute Genome Sequencing Center for Infectious Disease"/>
            <person name="Wu L."/>
            <person name="Ma J."/>
        </authorList>
    </citation>
    <scope>NUCLEOTIDE SEQUENCE [LARGE SCALE GENOMIC DNA]</scope>
    <source>
        <strain evidence="5">CCUG 59778</strain>
    </source>
</reference>
<evidence type="ECO:0000313" key="4">
    <source>
        <dbReference type="EMBL" id="MFC5286640.1"/>
    </source>
</evidence>
<dbReference type="Pfam" id="PF01501">
    <property type="entry name" value="Glyco_transf_8"/>
    <property type="match status" value="1"/>
</dbReference>
<keyword evidence="2" id="KW-0808">Transferase</keyword>
<protein>
    <submittedName>
        <fullName evidence="4">Glycosyltransferase family 8 protein</fullName>
    </submittedName>
</protein>
<comment type="caution">
    <text evidence="4">The sequence shown here is derived from an EMBL/GenBank/DDBJ whole genome shotgun (WGS) entry which is preliminary data.</text>
</comment>
<sequence length="268" mass="30174">MALSFDRGYSTPAAVVVRSLAKTLARDTAVTFWIMCPGPRDRVHDLVTAACADVAGCEVVFLEVPDWILELPAQRYISSSAYGRLALPHLVDESVERLLYLDADTVVVGDLTPVATLDLGGRPLGAVVEPTDPFHWCRKGLDGGPWDFSYDTLYFNSGVLVMELPALRRLRFTEACVAYVQRWRSERQDQDAINAVMADRITPIPVVYNVETYFFRSPSRRERYAEMLRQAKVLHWAGSKKPWNTADIWCGEAWHGIRGELPDLGQDR</sequence>
<evidence type="ECO:0000256" key="3">
    <source>
        <dbReference type="ARBA" id="ARBA00022723"/>
    </source>
</evidence>
<evidence type="ECO:0000256" key="1">
    <source>
        <dbReference type="ARBA" id="ARBA00022676"/>
    </source>
</evidence>
<dbReference type="PANTHER" id="PTHR13778">
    <property type="entry name" value="GLYCOSYLTRANSFERASE 8 DOMAIN-CONTAINING PROTEIN"/>
    <property type="match status" value="1"/>
</dbReference>
<accession>A0ABW0EM35</accession>
<dbReference type="RefSeq" id="WP_378244762.1">
    <property type="nucleotide sequence ID" value="NZ_JBHSKF010000002.1"/>
</dbReference>
<dbReference type="EMBL" id="JBHSKF010000002">
    <property type="protein sequence ID" value="MFC5286640.1"/>
    <property type="molecule type" value="Genomic_DNA"/>
</dbReference>
<organism evidence="4 5">
    <name type="scientific">Actinokineospora guangxiensis</name>
    <dbReference type="NCBI Taxonomy" id="1490288"/>
    <lineage>
        <taxon>Bacteria</taxon>
        <taxon>Bacillati</taxon>
        <taxon>Actinomycetota</taxon>
        <taxon>Actinomycetes</taxon>
        <taxon>Pseudonocardiales</taxon>
        <taxon>Pseudonocardiaceae</taxon>
        <taxon>Actinokineospora</taxon>
    </lineage>
</organism>
<keyword evidence="5" id="KW-1185">Reference proteome</keyword>
<name>A0ABW0EM35_9PSEU</name>
<keyword evidence="3" id="KW-0479">Metal-binding</keyword>
<dbReference type="InterPro" id="IPR002495">
    <property type="entry name" value="Glyco_trans_8"/>
</dbReference>
<dbReference type="InterPro" id="IPR050748">
    <property type="entry name" value="Glycosyltrans_8_dom-fam"/>
</dbReference>
<evidence type="ECO:0000313" key="5">
    <source>
        <dbReference type="Proteomes" id="UP001596157"/>
    </source>
</evidence>
<keyword evidence="1" id="KW-0328">Glycosyltransferase</keyword>